<gene>
    <name evidence="1" type="ORF">SAMN05216404_11377</name>
</gene>
<dbReference type="AlphaFoldDB" id="A0A1H8MR66"/>
<name>A0A1H8MR66_9PROT</name>
<proteinExistence type="predicted"/>
<organism evidence="1 2">
    <name type="scientific">Nitrosospira multiformis</name>
    <dbReference type="NCBI Taxonomy" id="1231"/>
    <lineage>
        <taxon>Bacteria</taxon>
        <taxon>Pseudomonadati</taxon>
        <taxon>Pseudomonadota</taxon>
        <taxon>Betaproteobacteria</taxon>
        <taxon>Nitrosomonadales</taxon>
        <taxon>Nitrosomonadaceae</taxon>
        <taxon>Nitrosospira</taxon>
    </lineage>
</organism>
<accession>A0A1H8MR66</accession>
<evidence type="ECO:0000313" key="2">
    <source>
        <dbReference type="Proteomes" id="UP000183898"/>
    </source>
</evidence>
<dbReference type="Proteomes" id="UP000183898">
    <property type="component" value="Unassembled WGS sequence"/>
</dbReference>
<evidence type="ECO:0000313" key="1">
    <source>
        <dbReference type="EMBL" id="SEO19724.1"/>
    </source>
</evidence>
<reference evidence="1 2" key="1">
    <citation type="submission" date="2016-10" db="EMBL/GenBank/DDBJ databases">
        <authorList>
            <person name="de Groot N.N."/>
        </authorList>
    </citation>
    <scope>NUCLEOTIDE SEQUENCE [LARGE SCALE GENOMIC DNA]</scope>
    <source>
        <strain evidence="1 2">Nl18</strain>
    </source>
</reference>
<sequence length="98" mass="10939">MRKWFGRAAIGTSERVLEEMNFLRSYHELILAKSLFQLLAVAAPPVLVQILYHDFIYDDVIVNCGAILLLPQSDARRAGVAVSPPNFSTSSSRTCSKR</sequence>
<protein>
    <submittedName>
        <fullName evidence="1">Uncharacterized protein</fullName>
    </submittedName>
</protein>
<dbReference type="EMBL" id="FOCT01000013">
    <property type="protein sequence ID" value="SEO19724.1"/>
    <property type="molecule type" value="Genomic_DNA"/>
</dbReference>